<dbReference type="EMBL" id="CM014088">
    <property type="protein sequence ID" value="TKS78144.1"/>
    <property type="molecule type" value="Genomic_DNA"/>
</dbReference>
<organism evidence="1 2">
    <name type="scientific">Collichthys lucidus</name>
    <name type="common">Big head croaker</name>
    <name type="synonym">Sciaena lucida</name>
    <dbReference type="NCBI Taxonomy" id="240159"/>
    <lineage>
        <taxon>Eukaryota</taxon>
        <taxon>Metazoa</taxon>
        <taxon>Chordata</taxon>
        <taxon>Craniata</taxon>
        <taxon>Vertebrata</taxon>
        <taxon>Euteleostomi</taxon>
        <taxon>Actinopterygii</taxon>
        <taxon>Neopterygii</taxon>
        <taxon>Teleostei</taxon>
        <taxon>Neoteleostei</taxon>
        <taxon>Acanthomorphata</taxon>
        <taxon>Eupercaria</taxon>
        <taxon>Sciaenidae</taxon>
        <taxon>Collichthys</taxon>
    </lineage>
</organism>
<dbReference type="Proteomes" id="UP000298787">
    <property type="component" value="Chromosome 11"/>
</dbReference>
<accession>A0A4U5USN2</accession>
<evidence type="ECO:0000313" key="2">
    <source>
        <dbReference type="Proteomes" id="UP000298787"/>
    </source>
</evidence>
<evidence type="ECO:0000313" key="1">
    <source>
        <dbReference type="EMBL" id="TKS78144.1"/>
    </source>
</evidence>
<sequence>MLLFLRPQQQQQQQRLVSVKAEIPPQPASSSSIHLSISVTVVKSPHLSPDLTTPSLGCRRRTAAGIREPMLGDTSASCFFEQQDAGRGGVCLTVNLNSHGHTLHEGHDTERMIMLEKQFESDQEVSLLLPVTCDVDGLILLLHAVCHQTRSHRTPRAVMTVHGHVL</sequence>
<proteinExistence type="predicted"/>
<keyword evidence="2" id="KW-1185">Reference proteome</keyword>
<protein>
    <submittedName>
        <fullName evidence="1">Uncharacterized protein</fullName>
    </submittedName>
</protein>
<reference evidence="1 2" key="1">
    <citation type="submission" date="2019-01" db="EMBL/GenBank/DDBJ databases">
        <title>Genome Assembly of Collichthys lucidus.</title>
        <authorList>
            <person name="Cai M."/>
            <person name="Xiao S."/>
        </authorList>
    </citation>
    <scope>NUCLEOTIDE SEQUENCE [LARGE SCALE GENOMIC DNA]</scope>
    <source>
        <strain evidence="1">JT15FE1705JMU</strain>
        <tissue evidence="1">Muscle</tissue>
    </source>
</reference>
<name>A0A4U5USN2_COLLU</name>
<dbReference type="AlphaFoldDB" id="A0A4U5USN2"/>
<gene>
    <name evidence="1" type="ORF">D9C73_013030</name>
</gene>